<accession>A0ABP6KQ05</accession>
<keyword evidence="2" id="KW-1185">Reference proteome</keyword>
<name>A0ABP6KQ05_9ACTN</name>
<comment type="caution">
    <text evidence="1">The sequence shown here is derived from an EMBL/GenBank/DDBJ whole genome shotgun (WGS) entry which is preliminary data.</text>
</comment>
<dbReference type="Proteomes" id="UP001499930">
    <property type="component" value="Unassembled WGS sequence"/>
</dbReference>
<evidence type="ECO:0008006" key="3">
    <source>
        <dbReference type="Google" id="ProtNLM"/>
    </source>
</evidence>
<proteinExistence type="predicted"/>
<evidence type="ECO:0000313" key="2">
    <source>
        <dbReference type="Proteomes" id="UP001499930"/>
    </source>
</evidence>
<sequence>MLLAMIEGLASDILFGVRDPGQAMASVLYHLDGLARPHM</sequence>
<protein>
    <recommendedName>
        <fullName evidence="3">TetR family transcriptional regulator</fullName>
    </recommendedName>
</protein>
<gene>
    <name evidence="1" type="ORF">GCM10017559_41500</name>
</gene>
<reference evidence="2" key="1">
    <citation type="journal article" date="2019" name="Int. J. Syst. Evol. Microbiol.">
        <title>The Global Catalogue of Microorganisms (GCM) 10K type strain sequencing project: providing services to taxonomists for standard genome sequencing and annotation.</title>
        <authorList>
            <consortium name="The Broad Institute Genomics Platform"/>
            <consortium name="The Broad Institute Genome Sequencing Center for Infectious Disease"/>
            <person name="Wu L."/>
            <person name="Ma J."/>
        </authorList>
    </citation>
    <scope>NUCLEOTIDE SEQUENCE [LARGE SCALE GENOMIC DNA]</scope>
    <source>
        <strain evidence="2">JCM 3106</strain>
    </source>
</reference>
<organism evidence="1 2">
    <name type="scientific">Streptosporangium longisporum</name>
    <dbReference type="NCBI Taxonomy" id="46187"/>
    <lineage>
        <taxon>Bacteria</taxon>
        <taxon>Bacillati</taxon>
        <taxon>Actinomycetota</taxon>
        <taxon>Actinomycetes</taxon>
        <taxon>Streptosporangiales</taxon>
        <taxon>Streptosporangiaceae</taxon>
        <taxon>Streptosporangium</taxon>
    </lineage>
</organism>
<dbReference type="EMBL" id="BAAAWD010000010">
    <property type="protein sequence ID" value="GAA3013930.1"/>
    <property type="molecule type" value="Genomic_DNA"/>
</dbReference>
<evidence type="ECO:0000313" key="1">
    <source>
        <dbReference type="EMBL" id="GAA3013930.1"/>
    </source>
</evidence>